<evidence type="ECO:0000313" key="4">
    <source>
        <dbReference type="Proteomes" id="UP001232148"/>
    </source>
</evidence>
<accession>A0AAD9LZ81</accession>
<reference evidence="3" key="1">
    <citation type="submission" date="2021-06" db="EMBL/GenBank/DDBJ databases">
        <title>Comparative genomics, transcriptomics and evolutionary studies reveal genomic signatures of adaptation to plant cell wall in hemibiotrophic fungi.</title>
        <authorList>
            <consortium name="DOE Joint Genome Institute"/>
            <person name="Baroncelli R."/>
            <person name="Diaz J.F."/>
            <person name="Benocci T."/>
            <person name="Peng M."/>
            <person name="Battaglia E."/>
            <person name="Haridas S."/>
            <person name="Andreopoulos W."/>
            <person name="Labutti K."/>
            <person name="Pangilinan J."/>
            <person name="Floch G.L."/>
            <person name="Makela M.R."/>
            <person name="Henrissat B."/>
            <person name="Grigoriev I.V."/>
            <person name="Crouch J.A."/>
            <person name="De Vries R.P."/>
            <person name="Sukno S.A."/>
            <person name="Thon M.R."/>
        </authorList>
    </citation>
    <scope>NUCLEOTIDE SEQUENCE</scope>
    <source>
        <strain evidence="3">MAFF235873</strain>
    </source>
</reference>
<feature type="region of interest" description="Disordered" evidence="1">
    <location>
        <begin position="40"/>
        <end position="67"/>
    </location>
</feature>
<feature type="transmembrane region" description="Helical" evidence="2">
    <location>
        <begin position="100"/>
        <end position="121"/>
    </location>
</feature>
<keyword evidence="2" id="KW-1133">Transmembrane helix</keyword>
<evidence type="ECO:0000256" key="1">
    <source>
        <dbReference type="SAM" id="MobiDB-lite"/>
    </source>
</evidence>
<keyword evidence="4" id="KW-1185">Reference proteome</keyword>
<dbReference type="AlphaFoldDB" id="A0AAD9LZ81"/>
<feature type="compositionally biased region" description="Basic and acidic residues" evidence="1">
    <location>
        <begin position="47"/>
        <end position="67"/>
    </location>
</feature>
<protein>
    <recommendedName>
        <fullName evidence="5">Transmembrane protein</fullName>
    </recommendedName>
</protein>
<feature type="transmembrane region" description="Helical" evidence="2">
    <location>
        <begin position="142"/>
        <end position="164"/>
    </location>
</feature>
<keyword evidence="2" id="KW-0472">Membrane</keyword>
<evidence type="ECO:0000256" key="2">
    <source>
        <dbReference type="SAM" id="Phobius"/>
    </source>
</evidence>
<proteinExistence type="predicted"/>
<dbReference type="Proteomes" id="UP001232148">
    <property type="component" value="Unassembled WGS sequence"/>
</dbReference>
<evidence type="ECO:0008006" key="5">
    <source>
        <dbReference type="Google" id="ProtNLM"/>
    </source>
</evidence>
<sequence length="187" mass="21488">MAAKNFRCQREKEKKVLSGLRFRSSLSLSPLLTLAGHIHTHTHTHTHTRENARRRSRKKQEEGRGVVDRDLHHSSSLIASRGRRQTLWPAGSNQHPSSLFIFYFFWGLCMMSVCWMDAVLRRQRLLSRLSIRTAPFLKRKKCEAFFAVCLGKTCFLGGVLAQMWSRRKRGHVSARPLGVEGSVFGKQ</sequence>
<gene>
    <name evidence="3" type="ORF">LX32DRAFT_142253</name>
</gene>
<name>A0AAD9LZ81_9PEZI</name>
<evidence type="ECO:0000313" key="3">
    <source>
        <dbReference type="EMBL" id="KAK2023458.1"/>
    </source>
</evidence>
<organism evidence="3 4">
    <name type="scientific">Colletotrichum zoysiae</name>
    <dbReference type="NCBI Taxonomy" id="1216348"/>
    <lineage>
        <taxon>Eukaryota</taxon>
        <taxon>Fungi</taxon>
        <taxon>Dikarya</taxon>
        <taxon>Ascomycota</taxon>
        <taxon>Pezizomycotina</taxon>
        <taxon>Sordariomycetes</taxon>
        <taxon>Hypocreomycetidae</taxon>
        <taxon>Glomerellales</taxon>
        <taxon>Glomerellaceae</taxon>
        <taxon>Colletotrichum</taxon>
        <taxon>Colletotrichum graminicola species complex</taxon>
    </lineage>
</organism>
<comment type="caution">
    <text evidence="3">The sequence shown here is derived from an EMBL/GenBank/DDBJ whole genome shotgun (WGS) entry which is preliminary data.</text>
</comment>
<dbReference type="EMBL" id="MU842998">
    <property type="protein sequence ID" value="KAK2023458.1"/>
    <property type="molecule type" value="Genomic_DNA"/>
</dbReference>
<keyword evidence="2" id="KW-0812">Transmembrane</keyword>